<dbReference type="EMBL" id="FNWO01000004">
    <property type="protein sequence ID" value="SEH32598.1"/>
    <property type="molecule type" value="Genomic_DNA"/>
</dbReference>
<dbReference type="Proteomes" id="UP000182983">
    <property type="component" value="Unassembled WGS sequence"/>
</dbReference>
<accession>A0A1H6HEM4</accession>
<reference evidence="2" key="1">
    <citation type="submission" date="2016-10" db="EMBL/GenBank/DDBJ databases">
        <authorList>
            <person name="Varghese N."/>
            <person name="Submissions S."/>
        </authorList>
    </citation>
    <scope>NUCLEOTIDE SEQUENCE [LARGE SCALE GENOMIC DNA]</scope>
    <source>
        <strain evidence="2">DSM 13234</strain>
    </source>
</reference>
<sequence>MRGGEFAWILALPLLGGCQVPVVSAVDPLVSYAIQSDQDDLADRAQELGTMVNRQIRETPAFANLYSATTIDRDLTRNTRPVCYVIVSGAVADKTDLVRFKDMAATTLNEECRVVVNSTLVATPDRKRYRSQ</sequence>
<evidence type="ECO:0000313" key="2">
    <source>
        <dbReference type="Proteomes" id="UP000182983"/>
    </source>
</evidence>
<name>A0A1H6HEM4_MAGFU</name>
<proteinExistence type="predicted"/>
<organism evidence="1 2">
    <name type="scientific">Magnetospirillum fulvum</name>
    <name type="common">Rhodospirillum fulvum</name>
    <dbReference type="NCBI Taxonomy" id="1082"/>
    <lineage>
        <taxon>Bacteria</taxon>
        <taxon>Pseudomonadati</taxon>
        <taxon>Pseudomonadota</taxon>
        <taxon>Alphaproteobacteria</taxon>
        <taxon>Rhodospirillales</taxon>
        <taxon>Rhodospirillaceae</taxon>
        <taxon>Magnetospirillum</taxon>
    </lineage>
</organism>
<protein>
    <recommendedName>
        <fullName evidence="3">Lipoprotein</fullName>
    </recommendedName>
</protein>
<dbReference type="OrthoDB" id="9844164at2"/>
<dbReference type="AlphaFoldDB" id="A0A1H6HEM4"/>
<evidence type="ECO:0000313" key="1">
    <source>
        <dbReference type="EMBL" id="SEH32598.1"/>
    </source>
</evidence>
<gene>
    <name evidence="1" type="ORF">SAMN04244559_01278</name>
</gene>
<evidence type="ECO:0008006" key="3">
    <source>
        <dbReference type="Google" id="ProtNLM"/>
    </source>
</evidence>
<keyword evidence="2" id="KW-1185">Reference proteome</keyword>
<dbReference type="RefSeq" id="WP_074766663.1">
    <property type="nucleotide sequence ID" value="NZ_FNWO01000004.1"/>
</dbReference>
<dbReference type="PROSITE" id="PS51257">
    <property type="entry name" value="PROKAR_LIPOPROTEIN"/>
    <property type="match status" value="1"/>
</dbReference>